<evidence type="ECO:0000256" key="2">
    <source>
        <dbReference type="SAM" id="Phobius"/>
    </source>
</evidence>
<dbReference type="RefSeq" id="WP_247957038.1">
    <property type="nucleotide sequence ID" value="NZ_CP078077.1"/>
</dbReference>
<feature type="compositionally biased region" description="Low complexity" evidence="1">
    <location>
        <begin position="15"/>
        <end position="89"/>
    </location>
</feature>
<keyword evidence="2" id="KW-0472">Membrane</keyword>
<feature type="transmembrane region" description="Helical" evidence="2">
    <location>
        <begin position="119"/>
        <end position="141"/>
    </location>
</feature>
<evidence type="ECO:0000313" key="4">
    <source>
        <dbReference type="Proteomes" id="UP000831963"/>
    </source>
</evidence>
<keyword evidence="4" id="KW-1185">Reference proteome</keyword>
<protein>
    <submittedName>
        <fullName evidence="3">Uncharacterized protein</fullName>
    </submittedName>
</protein>
<evidence type="ECO:0000256" key="1">
    <source>
        <dbReference type="SAM" id="MobiDB-lite"/>
    </source>
</evidence>
<reference evidence="3 4" key="1">
    <citation type="submission" date="2021-06" db="EMBL/GenBank/DDBJ databases">
        <title>Genome-based taxonomic framework of Microbacterium strains isolated from marine environment, the description of four new species and reclassification of four preexisting species.</title>
        <authorList>
            <person name="Lee S.D."/>
            <person name="Kim S.-M."/>
            <person name="Byeon Y.-S."/>
            <person name="Yang H.L."/>
            <person name="Kim I.S."/>
        </authorList>
    </citation>
    <scope>NUCLEOTIDE SEQUENCE [LARGE SCALE GENOMIC DNA]</scope>
    <source>
        <strain evidence="3 4">SSW1-36</strain>
    </source>
</reference>
<keyword evidence="2" id="KW-1133">Transmembrane helix</keyword>
<organism evidence="3 4">
    <name type="scientific">Microbacterium galbinum</name>
    <dbReference type="NCBI Taxonomy" id="2851646"/>
    <lineage>
        <taxon>Bacteria</taxon>
        <taxon>Bacillati</taxon>
        <taxon>Actinomycetota</taxon>
        <taxon>Actinomycetes</taxon>
        <taxon>Micrococcales</taxon>
        <taxon>Microbacteriaceae</taxon>
        <taxon>Microbacterium</taxon>
    </lineage>
</organism>
<proteinExistence type="predicted"/>
<dbReference type="Proteomes" id="UP000831963">
    <property type="component" value="Chromosome"/>
</dbReference>
<sequence>MSDPQLPPVPPTPPNGNDTNPPQQQFPSAPPAASALPADPQYPAAPPYGQQAPQQAPAYGQQQAPQQAPAYGQPQAQPYGQAAPQGAYPHPGAASYAATQQPAYGASPAPARAAGSSNALARVAFIIALAVAAIGALQVLIQPFLLSSIGYYSGYGDGGYGIFTLLFGVVTFLASAAALVLGLIAVRRPGGQVFAGVAIGVGGVQLLGIILGWISSLFYAFL</sequence>
<accession>A0ABY4IP84</accession>
<dbReference type="EMBL" id="CP078077">
    <property type="protein sequence ID" value="UPL13857.1"/>
    <property type="molecule type" value="Genomic_DNA"/>
</dbReference>
<gene>
    <name evidence="3" type="ORF">KV396_04915</name>
</gene>
<keyword evidence="2" id="KW-0812">Transmembrane</keyword>
<feature type="transmembrane region" description="Helical" evidence="2">
    <location>
        <begin position="193"/>
        <end position="221"/>
    </location>
</feature>
<feature type="region of interest" description="Disordered" evidence="1">
    <location>
        <begin position="1"/>
        <end position="92"/>
    </location>
</feature>
<feature type="compositionally biased region" description="Pro residues" evidence="1">
    <location>
        <begin position="1"/>
        <end position="14"/>
    </location>
</feature>
<feature type="transmembrane region" description="Helical" evidence="2">
    <location>
        <begin position="161"/>
        <end position="186"/>
    </location>
</feature>
<name>A0ABY4IP84_9MICO</name>
<evidence type="ECO:0000313" key="3">
    <source>
        <dbReference type="EMBL" id="UPL13857.1"/>
    </source>
</evidence>